<dbReference type="PROSITE" id="PS51186">
    <property type="entry name" value="GNAT"/>
    <property type="match status" value="1"/>
</dbReference>
<dbReference type="SUPFAM" id="SSF55729">
    <property type="entry name" value="Acyl-CoA N-acyltransferases (Nat)"/>
    <property type="match status" value="1"/>
</dbReference>
<dbReference type="PANTHER" id="PTHR43415:SF4">
    <property type="entry name" value="N-ACETYLTRANSFERASE DOMAIN-CONTAINING PROTEIN"/>
    <property type="match status" value="1"/>
</dbReference>
<dbReference type="RefSeq" id="WP_083990522.1">
    <property type="nucleotide sequence ID" value="NZ_CP018134.1"/>
</dbReference>
<protein>
    <submittedName>
        <fullName evidence="3">RimJ/RimL family protein N-acetyltransferase</fullName>
    </submittedName>
</protein>
<keyword evidence="4" id="KW-1185">Reference proteome</keyword>
<proteinExistence type="predicted"/>
<gene>
    <name evidence="3" type="ORF">QE367_001297</name>
</gene>
<dbReference type="EMBL" id="JAVIZA010000001">
    <property type="protein sequence ID" value="MDR6167093.1"/>
    <property type="molecule type" value="Genomic_DNA"/>
</dbReference>
<dbReference type="InterPro" id="IPR016181">
    <property type="entry name" value="Acyl_CoA_acyltransferase"/>
</dbReference>
<evidence type="ECO:0000313" key="3">
    <source>
        <dbReference type="EMBL" id="MDR6167093.1"/>
    </source>
</evidence>
<feature type="domain" description="N-acetyltransferase" evidence="2">
    <location>
        <begin position="24"/>
        <end position="199"/>
    </location>
</feature>
<reference evidence="3 4" key="1">
    <citation type="submission" date="2023-08" db="EMBL/GenBank/DDBJ databases">
        <title>Functional and genomic diversity of the sorghum phyllosphere microbiome.</title>
        <authorList>
            <person name="Shade A."/>
        </authorList>
    </citation>
    <scope>NUCLEOTIDE SEQUENCE [LARGE SCALE GENOMIC DNA]</scope>
    <source>
        <strain evidence="3 4">SORGH_AS_0919</strain>
    </source>
</reference>
<evidence type="ECO:0000256" key="1">
    <source>
        <dbReference type="SAM" id="MobiDB-lite"/>
    </source>
</evidence>
<name>A0ABU1I1X1_9MICO</name>
<dbReference type="Proteomes" id="UP001260188">
    <property type="component" value="Unassembled WGS sequence"/>
</dbReference>
<comment type="caution">
    <text evidence="3">The sequence shown here is derived from an EMBL/GenBank/DDBJ whole genome shotgun (WGS) entry which is preliminary data.</text>
</comment>
<dbReference type="PANTHER" id="PTHR43415">
    <property type="entry name" value="SPERMIDINE N(1)-ACETYLTRANSFERASE"/>
    <property type="match status" value="1"/>
</dbReference>
<dbReference type="InterPro" id="IPR000182">
    <property type="entry name" value="GNAT_dom"/>
</dbReference>
<feature type="region of interest" description="Disordered" evidence="1">
    <location>
        <begin position="1"/>
        <end position="22"/>
    </location>
</feature>
<sequence>MTDSTSAPGNVEDRTTGIGESRGIRVRPFVPADVESYRRWLQPDQDWHRWDGPYFPKLDGAGVDAACARLASSIADGSYAAHAPLTRAVIVTTDDPATMLGTVSWHWESEASDWRRMGLTVYDPGQRGRGVGTAALRIWTDYLFRTTSVVRLDYATWSGNERMLAVGRRLGFAEEARFRDAREVRGRRYDSVVMGVLRDEWESSGRGPSRAASPTS</sequence>
<evidence type="ECO:0000259" key="2">
    <source>
        <dbReference type="PROSITE" id="PS51186"/>
    </source>
</evidence>
<organism evidence="3 4">
    <name type="scientific">Microbacterium paludicola</name>
    <dbReference type="NCBI Taxonomy" id="300019"/>
    <lineage>
        <taxon>Bacteria</taxon>
        <taxon>Bacillati</taxon>
        <taxon>Actinomycetota</taxon>
        <taxon>Actinomycetes</taxon>
        <taxon>Micrococcales</taxon>
        <taxon>Microbacteriaceae</taxon>
        <taxon>Microbacterium</taxon>
    </lineage>
</organism>
<accession>A0ABU1I1X1</accession>
<dbReference type="Pfam" id="PF13302">
    <property type="entry name" value="Acetyltransf_3"/>
    <property type="match status" value="1"/>
</dbReference>
<evidence type="ECO:0000313" key="4">
    <source>
        <dbReference type="Proteomes" id="UP001260188"/>
    </source>
</evidence>
<dbReference type="Gene3D" id="3.40.630.30">
    <property type="match status" value="1"/>
</dbReference>